<dbReference type="AlphaFoldDB" id="A0A345HZ10"/>
<keyword evidence="9" id="KW-1185">Reference proteome</keyword>
<evidence type="ECO:0000313" key="9">
    <source>
        <dbReference type="Proteomes" id="UP000253868"/>
    </source>
</evidence>
<evidence type="ECO:0000256" key="3">
    <source>
        <dbReference type="ARBA" id="ARBA00022723"/>
    </source>
</evidence>
<keyword evidence="6 7" id="KW-0503">Monooxygenase</keyword>
<accession>A0A345HZ10</accession>
<dbReference type="GO" id="GO:0005506">
    <property type="term" value="F:iron ion binding"/>
    <property type="evidence" value="ECO:0007669"/>
    <property type="project" value="InterPro"/>
</dbReference>
<proteinExistence type="inferred from homology"/>
<evidence type="ECO:0000256" key="5">
    <source>
        <dbReference type="ARBA" id="ARBA00023004"/>
    </source>
</evidence>
<dbReference type="PROSITE" id="PS00086">
    <property type="entry name" value="CYTOCHROME_P450"/>
    <property type="match status" value="1"/>
</dbReference>
<dbReference type="PRINTS" id="PR00359">
    <property type="entry name" value="BP450"/>
</dbReference>
<evidence type="ECO:0000256" key="2">
    <source>
        <dbReference type="ARBA" id="ARBA00022617"/>
    </source>
</evidence>
<dbReference type="Gene3D" id="1.10.630.10">
    <property type="entry name" value="Cytochrome P450"/>
    <property type="match status" value="1"/>
</dbReference>
<dbReference type="InterPro" id="IPR036396">
    <property type="entry name" value="Cyt_P450_sf"/>
</dbReference>
<dbReference type="SUPFAM" id="SSF48264">
    <property type="entry name" value="Cytochrome P450"/>
    <property type="match status" value="1"/>
</dbReference>
<evidence type="ECO:0000256" key="1">
    <source>
        <dbReference type="ARBA" id="ARBA00010617"/>
    </source>
</evidence>
<evidence type="ECO:0000256" key="4">
    <source>
        <dbReference type="ARBA" id="ARBA00023002"/>
    </source>
</evidence>
<evidence type="ECO:0000256" key="6">
    <source>
        <dbReference type="ARBA" id="ARBA00023033"/>
    </source>
</evidence>
<dbReference type="RefSeq" id="WP_114664474.1">
    <property type="nucleotide sequence ID" value="NZ_CP031194.1"/>
</dbReference>
<dbReference type="GO" id="GO:0016705">
    <property type="term" value="F:oxidoreductase activity, acting on paired donors, with incorporation or reduction of molecular oxygen"/>
    <property type="evidence" value="ECO:0007669"/>
    <property type="project" value="InterPro"/>
</dbReference>
<dbReference type="Proteomes" id="UP000253868">
    <property type="component" value="Chromosome"/>
</dbReference>
<organism evidence="8 9">
    <name type="scientific">Streptomyces paludis</name>
    <dbReference type="NCBI Taxonomy" id="2282738"/>
    <lineage>
        <taxon>Bacteria</taxon>
        <taxon>Bacillati</taxon>
        <taxon>Actinomycetota</taxon>
        <taxon>Actinomycetes</taxon>
        <taxon>Kitasatosporales</taxon>
        <taxon>Streptomycetaceae</taxon>
        <taxon>Streptomyces</taxon>
    </lineage>
</organism>
<dbReference type="GO" id="GO:0004497">
    <property type="term" value="F:monooxygenase activity"/>
    <property type="evidence" value="ECO:0007669"/>
    <property type="project" value="UniProtKB-KW"/>
</dbReference>
<dbReference type="FunFam" id="1.10.630.10:FF:000018">
    <property type="entry name" value="Cytochrome P450 monooxygenase"/>
    <property type="match status" value="1"/>
</dbReference>
<reference evidence="9" key="1">
    <citation type="submission" date="2018-07" db="EMBL/GenBank/DDBJ databases">
        <authorList>
            <person name="Zhao J."/>
        </authorList>
    </citation>
    <scope>NUCLEOTIDE SEQUENCE [LARGE SCALE GENOMIC DNA]</scope>
    <source>
        <strain evidence="9">GSSD-12</strain>
    </source>
</reference>
<keyword evidence="3 7" id="KW-0479">Metal-binding</keyword>
<dbReference type="InterPro" id="IPR017972">
    <property type="entry name" value="Cyt_P450_CS"/>
</dbReference>
<keyword evidence="4 7" id="KW-0560">Oxidoreductase</keyword>
<dbReference type="Pfam" id="PF00067">
    <property type="entry name" value="p450"/>
    <property type="match status" value="1"/>
</dbReference>
<dbReference type="InterPro" id="IPR001128">
    <property type="entry name" value="Cyt_P450"/>
</dbReference>
<protein>
    <submittedName>
        <fullName evidence="8">Cytochrome P450</fullName>
    </submittedName>
</protein>
<evidence type="ECO:0000313" key="8">
    <source>
        <dbReference type="EMBL" id="AXG81934.1"/>
    </source>
</evidence>
<dbReference type="EMBL" id="CP031194">
    <property type="protein sequence ID" value="AXG81934.1"/>
    <property type="molecule type" value="Genomic_DNA"/>
</dbReference>
<name>A0A345HZ10_9ACTN</name>
<dbReference type="InterPro" id="IPR002397">
    <property type="entry name" value="Cyt_P450_B"/>
</dbReference>
<dbReference type="OrthoDB" id="3218463at2"/>
<dbReference type="PANTHER" id="PTHR46696:SF1">
    <property type="entry name" value="CYTOCHROME P450 YJIB-RELATED"/>
    <property type="match status" value="1"/>
</dbReference>
<dbReference type="PANTHER" id="PTHR46696">
    <property type="entry name" value="P450, PUTATIVE (EUROFUNG)-RELATED"/>
    <property type="match status" value="1"/>
</dbReference>
<dbReference type="GO" id="GO:0020037">
    <property type="term" value="F:heme binding"/>
    <property type="evidence" value="ECO:0007669"/>
    <property type="project" value="InterPro"/>
</dbReference>
<dbReference type="PRINTS" id="PR00385">
    <property type="entry name" value="P450"/>
</dbReference>
<sequence length="397" mass="43183">MTATGADARAYPFGPVHRLDLDPALAAICGEQPVLRVRLPFGGDGWLVTRYADVRTVLADPRFSRAAAVGDHVPRTVAAGLPATSMLSMDPPDHTRLRRRVANAFTTRRIRELRPRVEEIVHGLLDTMVATGAPADLTEALTWPLPITVICEMLGVPIADRDGFTEWVDGLLTLSDPAESARARERLDRYLAGLIDLRRTAPTGDLLGELVAGEREDPLGEEALVGLGVSLLSAGQEATANQIGNFVYTLLTRPGLWRQLAADPALIPHAVEELSRFIPISATAGFTRIATEDVELGGQTIRAGDAVVAELGMANRDPEVFDRPGEIDFHRERVPHLTFGHGVHHCLGAQLARMELSVVLEILTGRLPALRLAVDEDQLAWRTERLVRGVAALPVRW</sequence>
<gene>
    <name evidence="8" type="ORF">DVK44_34110</name>
</gene>
<evidence type="ECO:0000256" key="7">
    <source>
        <dbReference type="RuleBase" id="RU000461"/>
    </source>
</evidence>
<comment type="similarity">
    <text evidence="1 7">Belongs to the cytochrome P450 family.</text>
</comment>
<keyword evidence="5 7" id="KW-0408">Iron</keyword>
<keyword evidence="2 7" id="KW-0349">Heme</keyword>
<dbReference type="CDD" id="cd11031">
    <property type="entry name" value="Cyp158A-like"/>
    <property type="match status" value="1"/>
</dbReference>
<dbReference type="KEGG" id="spad:DVK44_34110"/>